<dbReference type="Proteomes" id="UP001427805">
    <property type="component" value="Unassembled WGS sequence"/>
</dbReference>
<comment type="caution">
    <text evidence="1">The sequence shown here is derived from an EMBL/GenBank/DDBJ whole genome shotgun (WGS) entry which is preliminary data.</text>
</comment>
<name>A0ABV0B7X1_9SPHN</name>
<accession>A0ABV0B7X1</accession>
<evidence type="ECO:0000313" key="2">
    <source>
        <dbReference type="Proteomes" id="UP001427805"/>
    </source>
</evidence>
<evidence type="ECO:0000313" key="1">
    <source>
        <dbReference type="EMBL" id="MEN3747665.1"/>
    </source>
</evidence>
<reference evidence="1 2" key="1">
    <citation type="submission" date="2024-05" db="EMBL/GenBank/DDBJ databases">
        <title>Sphingomonas sp. HF-S3 16S ribosomal RNA gene Genome sequencing and assembly.</title>
        <authorList>
            <person name="Lee H."/>
        </authorList>
    </citation>
    <scope>NUCLEOTIDE SEQUENCE [LARGE SCALE GENOMIC DNA]</scope>
    <source>
        <strain evidence="1 2">HF-S3</strain>
    </source>
</reference>
<proteinExistence type="predicted"/>
<keyword evidence="2" id="KW-1185">Reference proteome</keyword>
<dbReference type="EMBL" id="JBDIZK010000005">
    <property type="protein sequence ID" value="MEN3747665.1"/>
    <property type="molecule type" value="Genomic_DNA"/>
</dbReference>
<dbReference type="RefSeq" id="WP_346246661.1">
    <property type="nucleotide sequence ID" value="NZ_JBDIZK010000005.1"/>
</dbReference>
<organism evidence="1 2">
    <name type="scientific">Sphingomonas rustica</name>
    <dbReference type="NCBI Taxonomy" id="3103142"/>
    <lineage>
        <taxon>Bacteria</taxon>
        <taxon>Pseudomonadati</taxon>
        <taxon>Pseudomonadota</taxon>
        <taxon>Alphaproteobacteria</taxon>
        <taxon>Sphingomonadales</taxon>
        <taxon>Sphingomonadaceae</taxon>
        <taxon>Sphingomonas</taxon>
    </lineage>
</organism>
<gene>
    <name evidence="1" type="ORF">TPR58_10830</name>
</gene>
<evidence type="ECO:0008006" key="3">
    <source>
        <dbReference type="Google" id="ProtNLM"/>
    </source>
</evidence>
<protein>
    <recommendedName>
        <fullName evidence="3">DUF2218 domain-containing protein</fullName>
    </recommendedName>
</protein>
<sequence>MTATLHIRAAADPQTLPRVIGLFSQRWMVPSDVVVRRNGDLLDIACAVPDLTGDALEIVAAKLREFVLVHEVTLVPEMTRRLVVEAA</sequence>